<protein>
    <submittedName>
        <fullName evidence="1">Uncharacterized protein</fullName>
    </submittedName>
</protein>
<dbReference type="EMBL" id="WNKU01000031">
    <property type="protein sequence ID" value="MTV50652.1"/>
    <property type="molecule type" value="Genomic_DNA"/>
</dbReference>
<dbReference type="AlphaFoldDB" id="A0A6I3SQG2"/>
<gene>
    <name evidence="1" type="ORF">GJ688_17080</name>
</gene>
<name>A0A6I3SQG2_HELMO</name>
<accession>A0A6I3SQG2</accession>
<comment type="caution">
    <text evidence="1">The sequence shown here is derived from an EMBL/GenBank/DDBJ whole genome shotgun (WGS) entry which is preliminary data.</text>
</comment>
<dbReference type="Proteomes" id="UP000430670">
    <property type="component" value="Unassembled WGS sequence"/>
</dbReference>
<evidence type="ECO:0000313" key="1">
    <source>
        <dbReference type="EMBL" id="MTV50652.1"/>
    </source>
</evidence>
<proteinExistence type="predicted"/>
<keyword evidence="2" id="KW-1185">Reference proteome</keyword>
<organism evidence="1 2">
    <name type="scientific">Heliobacterium mobile</name>
    <name type="common">Heliobacillus mobilis</name>
    <dbReference type="NCBI Taxonomy" id="28064"/>
    <lineage>
        <taxon>Bacteria</taxon>
        <taxon>Bacillati</taxon>
        <taxon>Bacillota</taxon>
        <taxon>Clostridia</taxon>
        <taxon>Eubacteriales</taxon>
        <taxon>Heliobacteriaceae</taxon>
        <taxon>Heliobacterium</taxon>
    </lineage>
</organism>
<reference evidence="1 2" key="1">
    <citation type="submission" date="2019-11" db="EMBL/GenBank/DDBJ databases">
        <title>Whole-genome sequence of a the green, strictly anaerobic photosynthetic bacterium Heliobacillus mobilis DSM 6151.</title>
        <authorList>
            <person name="Kyndt J.A."/>
            <person name="Meyer T.E."/>
        </authorList>
    </citation>
    <scope>NUCLEOTIDE SEQUENCE [LARGE SCALE GENOMIC DNA]</scope>
    <source>
        <strain evidence="1 2">DSM 6151</strain>
    </source>
</reference>
<evidence type="ECO:0000313" key="2">
    <source>
        <dbReference type="Proteomes" id="UP000430670"/>
    </source>
</evidence>
<sequence length="51" mass="6218">MTTRDFHIRRYNGLMKNNSLDRSFEAAVRKADRKRLRKGDRELNLFDFTQE</sequence>